<evidence type="ECO:0000313" key="2">
    <source>
        <dbReference type="EMBL" id="KIY98133.1"/>
    </source>
</evidence>
<dbReference type="GeneID" id="25742702"/>
<evidence type="ECO:0000313" key="3">
    <source>
        <dbReference type="Proteomes" id="UP000054498"/>
    </source>
</evidence>
<feature type="compositionally biased region" description="Basic and acidic residues" evidence="1">
    <location>
        <begin position="32"/>
        <end position="44"/>
    </location>
</feature>
<dbReference type="RefSeq" id="XP_013897153.1">
    <property type="nucleotide sequence ID" value="XM_014041699.1"/>
</dbReference>
<dbReference type="AlphaFoldDB" id="A0A0D2KRF2"/>
<reference evidence="2 3" key="1">
    <citation type="journal article" date="2013" name="BMC Genomics">
        <title>Reconstruction of the lipid metabolism for the microalga Monoraphidium neglectum from its genome sequence reveals characteristics suitable for biofuel production.</title>
        <authorList>
            <person name="Bogen C."/>
            <person name="Al-Dilaimi A."/>
            <person name="Albersmeier A."/>
            <person name="Wichmann J."/>
            <person name="Grundmann M."/>
            <person name="Rupp O."/>
            <person name="Lauersen K.J."/>
            <person name="Blifernez-Klassen O."/>
            <person name="Kalinowski J."/>
            <person name="Goesmann A."/>
            <person name="Mussgnug J.H."/>
            <person name="Kruse O."/>
        </authorList>
    </citation>
    <scope>NUCLEOTIDE SEQUENCE [LARGE SCALE GENOMIC DNA]</scope>
    <source>
        <strain evidence="2 3">SAG 48.87</strain>
    </source>
</reference>
<proteinExistence type="predicted"/>
<gene>
    <name evidence="2" type="ORF">MNEG_9827</name>
</gene>
<sequence>MLARQAPSAARRRPQPPAAFTRPPRRAARVVAFREEDAKKRADQARQGGPAGPSPKESPLDINAPQPVAPAAGPATHPTGRNYTAIALALAAGAVGVAMYPQQVIKAIFGGGVSAASGSLNWQVARLLSVGMLV</sequence>
<name>A0A0D2KRF2_9CHLO</name>
<feature type="compositionally biased region" description="Low complexity" evidence="1">
    <location>
        <begin position="64"/>
        <end position="77"/>
    </location>
</feature>
<dbReference type="Proteomes" id="UP000054498">
    <property type="component" value="Unassembled WGS sequence"/>
</dbReference>
<evidence type="ECO:0000256" key="1">
    <source>
        <dbReference type="SAM" id="MobiDB-lite"/>
    </source>
</evidence>
<accession>A0A0D2KRF2</accession>
<dbReference type="EMBL" id="KK102297">
    <property type="protein sequence ID" value="KIY98133.1"/>
    <property type="molecule type" value="Genomic_DNA"/>
</dbReference>
<dbReference type="KEGG" id="mng:MNEG_9827"/>
<organism evidence="2 3">
    <name type="scientific">Monoraphidium neglectum</name>
    <dbReference type="NCBI Taxonomy" id="145388"/>
    <lineage>
        <taxon>Eukaryota</taxon>
        <taxon>Viridiplantae</taxon>
        <taxon>Chlorophyta</taxon>
        <taxon>core chlorophytes</taxon>
        <taxon>Chlorophyceae</taxon>
        <taxon>CS clade</taxon>
        <taxon>Sphaeropleales</taxon>
        <taxon>Selenastraceae</taxon>
        <taxon>Monoraphidium</taxon>
    </lineage>
</organism>
<feature type="region of interest" description="Disordered" evidence="1">
    <location>
        <begin position="1"/>
        <end position="77"/>
    </location>
</feature>
<protein>
    <submittedName>
        <fullName evidence="2">Uncharacterized protein</fullName>
    </submittedName>
</protein>
<keyword evidence="3" id="KW-1185">Reference proteome</keyword>